<organism evidence="3 4">
    <name type="scientific">Salinispira pacifica</name>
    <dbReference type="NCBI Taxonomy" id="1307761"/>
    <lineage>
        <taxon>Bacteria</taxon>
        <taxon>Pseudomonadati</taxon>
        <taxon>Spirochaetota</taxon>
        <taxon>Spirochaetia</taxon>
        <taxon>Spirochaetales</taxon>
        <taxon>Spirochaetaceae</taxon>
        <taxon>Salinispira</taxon>
    </lineage>
</organism>
<accession>V5WGW2</accession>
<feature type="chain" id="PRO_5004741926" evidence="2">
    <location>
        <begin position="25"/>
        <end position="527"/>
    </location>
</feature>
<dbReference type="OrthoDB" id="350069at2"/>
<evidence type="ECO:0000256" key="1">
    <source>
        <dbReference type="SAM" id="MobiDB-lite"/>
    </source>
</evidence>
<dbReference type="HOGENOM" id="CLU_483897_0_0_12"/>
<proteinExistence type="predicted"/>
<gene>
    <name evidence="3" type="ORF">L21SP2_1405</name>
</gene>
<dbReference type="KEGG" id="slr:L21SP2_1405"/>
<dbReference type="InterPro" id="IPR007926">
    <property type="entry name" value="Borrelia_P83"/>
</dbReference>
<dbReference type="Proteomes" id="UP000018680">
    <property type="component" value="Chromosome"/>
</dbReference>
<name>V5WGW2_9SPIO</name>
<feature type="signal peptide" evidence="2">
    <location>
        <begin position="1"/>
        <end position="24"/>
    </location>
</feature>
<sequence length="527" mass="59341">MKFRLSAFGFGVFTALLVFSSALSLHGLEVDVDELETTVTDTVSFINYSGPHDDIDTIEEIRGIGVSLSREIASGESREFAGKYRITHVLPEEGQTLRGADVLELLDDARVDHIDNLRRIISAYLESRYAYSSEDANLLGRLVTVYNAVHRGNMELFSSRYIPELTTVLDPEKAGLSLSYTEWAGASQIIIPIAPDAAPGELSSVPADELMDESVEETIRDSEDRGLEERMETADLIDRTVDEETSQIEEEETAIQEEQEAIQEEEQELQQQEQELEEEIQELDRQIEESEPESEEREELEQQREEAEQQQEDVSRQREELDERRQETEERQAQTDQRREQTDEAEERSREIREEAAQDVEELSTSREEPVSELRVTRSRIANNVLYSTLLIINSNDGAVLTTAQREIIGRQYLETRQGIIAISKEDGSPGLVLLDPDDLSFISAGDSEVSPYSPLLTGSGDGIFAVIRDGGEWYAGRFDANLNLLFRSSIPVSEASNLVIENGKLIVQRKDGRFTGLDLDELSVNP</sequence>
<dbReference type="RefSeq" id="WP_024267727.1">
    <property type="nucleotide sequence ID" value="NC_023035.1"/>
</dbReference>
<keyword evidence="2" id="KW-0732">Signal</keyword>
<feature type="compositionally biased region" description="Acidic residues" evidence="1">
    <location>
        <begin position="289"/>
        <end position="299"/>
    </location>
</feature>
<dbReference type="EMBL" id="CP006939">
    <property type="protein sequence ID" value="AHC14804.1"/>
    <property type="molecule type" value="Genomic_DNA"/>
</dbReference>
<dbReference type="eggNOG" id="COG4372">
    <property type="taxonomic scope" value="Bacteria"/>
</dbReference>
<dbReference type="AlphaFoldDB" id="V5WGW2"/>
<feature type="compositionally biased region" description="Acidic residues" evidence="1">
    <location>
        <begin position="243"/>
        <end position="281"/>
    </location>
</feature>
<keyword evidence="4" id="KW-1185">Reference proteome</keyword>
<feature type="region of interest" description="Disordered" evidence="1">
    <location>
        <begin position="218"/>
        <end position="368"/>
    </location>
</feature>
<evidence type="ECO:0000313" key="4">
    <source>
        <dbReference type="Proteomes" id="UP000018680"/>
    </source>
</evidence>
<dbReference type="Pfam" id="PF05262">
    <property type="entry name" value="Borrelia_P83"/>
    <property type="match status" value="1"/>
</dbReference>
<evidence type="ECO:0000256" key="2">
    <source>
        <dbReference type="SAM" id="SignalP"/>
    </source>
</evidence>
<reference evidence="3 4" key="1">
    <citation type="journal article" date="2015" name="Stand. Genomic Sci.">
        <title>Complete genome sequence and description of Salinispira pacifica gen. nov., sp. nov., a novel spirochaete isolated form a hypersaline microbial mat.</title>
        <authorList>
            <person name="Ben Hania W."/>
            <person name="Joseph M."/>
            <person name="Schumann P."/>
            <person name="Bunk B."/>
            <person name="Fiebig A."/>
            <person name="Sproer C."/>
            <person name="Klenk H.P."/>
            <person name="Fardeau M.L."/>
            <person name="Spring S."/>
        </authorList>
    </citation>
    <scope>NUCLEOTIDE SEQUENCE [LARGE SCALE GENOMIC DNA]</scope>
    <source>
        <strain evidence="3 4">L21-RPul-D2</strain>
    </source>
</reference>
<feature type="compositionally biased region" description="Basic and acidic residues" evidence="1">
    <location>
        <begin position="300"/>
        <end position="356"/>
    </location>
</feature>
<feature type="compositionally biased region" description="Basic and acidic residues" evidence="1">
    <location>
        <begin position="218"/>
        <end position="242"/>
    </location>
</feature>
<dbReference type="STRING" id="1307761.L21SP2_1405"/>
<protein>
    <submittedName>
        <fullName evidence="3">TolA protein</fullName>
    </submittedName>
</protein>
<evidence type="ECO:0000313" key="3">
    <source>
        <dbReference type="EMBL" id="AHC14804.1"/>
    </source>
</evidence>